<feature type="signal peptide" evidence="1">
    <location>
        <begin position="1"/>
        <end position="18"/>
    </location>
</feature>
<accession>A0A6G5A449</accession>
<organism evidence="2">
    <name type="scientific">Rhipicephalus microplus</name>
    <name type="common">Cattle tick</name>
    <name type="synonym">Boophilus microplus</name>
    <dbReference type="NCBI Taxonomy" id="6941"/>
    <lineage>
        <taxon>Eukaryota</taxon>
        <taxon>Metazoa</taxon>
        <taxon>Ecdysozoa</taxon>
        <taxon>Arthropoda</taxon>
        <taxon>Chelicerata</taxon>
        <taxon>Arachnida</taxon>
        <taxon>Acari</taxon>
        <taxon>Parasitiformes</taxon>
        <taxon>Ixodida</taxon>
        <taxon>Ixodoidea</taxon>
        <taxon>Ixodidae</taxon>
        <taxon>Rhipicephalinae</taxon>
        <taxon>Rhipicephalus</taxon>
        <taxon>Boophilus</taxon>
    </lineage>
</organism>
<evidence type="ECO:0000256" key="1">
    <source>
        <dbReference type="SAM" id="SignalP"/>
    </source>
</evidence>
<protein>
    <submittedName>
        <fullName evidence="2">Putative secreted protein</fullName>
    </submittedName>
</protein>
<proteinExistence type="predicted"/>
<feature type="chain" id="PRO_5026180020" evidence="1">
    <location>
        <begin position="19"/>
        <end position="110"/>
    </location>
</feature>
<name>A0A6G5A449_RHIMP</name>
<dbReference type="AlphaFoldDB" id="A0A6G5A449"/>
<keyword evidence="1" id="KW-0732">Signal</keyword>
<reference evidence="2" key="1">
    <citation type="submission" date="2020-03" db="EMBL/GenBank/DDBJ databases">
        <title>A transcriptome and proteome of the tick Rhipicephalus microplus shaped by the genetic composition of its hosts and developmental stage.</title>
        <authorList>
            <person name="Garcia G.R."/>
            <person name="Ribeiro J.M.C."/>
            <person name="Maruyama S.R."/>
            <person name="Gardinasse L.G."/>
            <person name="Nelson K."/>
            <person name="Ferreira B.R."/>
            <person name="Andrade T.G."/>
            <person name="Santos I.K.F.M."/>
        </authorList>
    </citation>
    <scope>NUCLEOTIDE SEQUENCE</scope>
    <source>
        <strain evidence="2">NSGR</strain>
        <tissue evidence="2">Salivary glands</tissue>
    </source>
</reference>
<dbReference type="EMBL" id="GIKN01002703">
    <property type="protein sequence ID" value="NIE44976.1"/>
    <property type="molecule type" value="Transcribed_RNA"/>
</dbReference>
<sequence>MALWWALWQCLLWHCIYSYFSDDGACKARGPLHVGHRRFLHYCRWPRKFQNNLECSRVHNCIGRFLSNLEGTQLFWYSLHELVSTQYHEEVSHTHTQKVTDDIRGYLRFI</sequence>
<evidence type="ECO:0000313" key="2">
    <source>
        <dbReference type="EMBL" id="NIE44976.1"/>
    </source>
</evidence>